<evidence type="ECO:0000313" key="2">
    <source>
        <dbReference type="Proteomes" id="UP001055811"/>
    </source>
</evidence>
<reference evidence="2" key="1">
    <citation type="journal article" date="2022" name="Mol. Ecol. Resour.">
        <title>The genomes of chicory, endive, great burdock and yacon provide insights into Asteraceae palaeo-polyploidization history and plant inulin production.</title>
        <authorList>
            <person name="Fan W."/>
            <person name="Wang S."/>
            <person name="Wang H."/>
            <person name="Wang A."/>
            <person name="Jiang F."/>
            <person name="Liu H."/>
            <person name="Zhao H."/>
            <person name="Xu D."/>
            <person name="Zhang Y."/>
        </authorList>
    </citation>
    <scope>NUCLEOTIDE SEQUENCE [LARGE SCALE GENOMIC DNA]</scope>
    <source>
        <strain evidence="2">cv. Punajuju</strain>
    </source>
</reference>
<evidence type="ECO:0000313" key="1">
    <source>
        <dbReference type="EMBL" id="KAI3720531.1"/>
    </source>
</evidence>
<dbReference type="EMBL" id="CM042014">
    <property type="protein sequence ID" value="KAI3720531.1"/>
    <property type="molecule type" value="Genomic_DNA"/>
</dbReference>
<accession>A0ACB9BE60</accession>
<keyword evidence="2" id="KW-1185">Reference proteome</keyword>
<protein>
    <submittedName>
        <fullName evidence="1">Uncharacterized protein</fullName>
    </submittedName>
</protein>
<gene>
    <name evidence="1" type="ORF">L2E82_31518</name>
</gene>
<reference evidence="1 2" key="2">
    <citation type="journal article" date="2022" name="Mol. Ecol. Resour.">
        <title>The genomes of chicory, endive, great burdock and yacon provide insights into Asteraceae paleo-polyploidization history and plant inulin production.</title>
        <authorList>
            <person name="Fan W."/>
            <person name="Wang S."/>
            <person name="Wang H."/>
            <person name="Wang A."/>
            <person name="Jiang F."/>
            <person name="Liu H."/>
            <person name="Zhao H."/>
            <person name="Xu D."/>
            <person name="Zhang Y."/>
        </authorList>
    </citation>
    <scope>NUCLEOTIDE SEQUENCE [LARGE SCALE GENOMIC DNA]</scope>
    <source>
        <strain evidence="2">cv. Punajuju</strain>
        <tissue evidence="1">Leaves</tissue>
    </source>
</reference>
<sequence length="125" mass="13766">MVVNGPDRNNNYYLLAERLILEKKSCPFCVLLIVFKSRPDAFVQLASLAICSGNGLLLKGGKEAKRSNSILHKEIPDLLKLNDVIDHVIPKGSNKLVSQIKNSMKIPVLGHSDGICHVYVDKATN</sequence>
<dbReference type="Proteomes" id="UP001055811">
    <property type="component" value="Linkage Group LG06"/>
</dbReference>
<organism evidence="1 2">
    <name type="scientific">Cichorium intybus</name>
    <name type="common">Chicory</name>
    <dbReference type="NCBI Taxonomy" id="13427"/>
    <lineage>
        <taxon>Eukaryota</taxon>
        <taxon>Viridiplantae</taxon>
        <taxon>Streptophyta</taxon>
        <taxon>Embryophyta</taxon>
        <taxon>Tracheophyta</taxon>
        <taxon>Spermatophyta</taxon>
        <taxon>Magnoliopsida</taxon>
        <taxon>eudicotyledons</taxon>
        <taxon>Gunneridae</taxon>
        <taxon>Pentapetalae</taxon>
        <taxon>asterids</taxon>
        <taxon>campanulids</taxon>
        <taxon>Asterales</taxon>
        <taxon>Asteraceae</taxon>
        <taxon>Cichorioideae</taxon>
        <taxon>Cichorieae</taxon>
        <taxon>Cichoriinae</taxon>
        <taxon>Cichorium</taxon>
    </lineage>
</organism>
<proteinExistence type="predicted"/>
<comment type="caution">
    <text evidence="1">The sequence shown here is derived from an EMBL/GenBank/DDBJ whole genome shotgun (WGS) entry which is preliminary data.</text>
</comment>
<name>A0ACB9BE60_CICIN</name>